<evidence type="ECO:0000256" key="11">
    <source>
        <dbReference type="RuleBase" id="RU000682"/>
    </source>
</evidence>
<dbReference type="InterPro" id="IPR036388">
    <property type="entry name" value="WH-like_DNA-bd_sf"/>
</dbReference>
<evidence type="ECO:0000256" key="4">
    <source>
        <dbReference type="ARBA" id="ARBA00022724"/>
    </source>
</evidence>
<dbReference type="PROSITE" id="PS00027">
    <property type="entry name" value="HOMEOBOX_1"/>
    <property type="match status" value="1"/>
</dbReference>
<evidence type="ECO:0000256" key="2">
    <source>
        <dbReference type="ARBA" id="ARBA00005733"/>
    </source>
</evidence>
<dbReference type="PRINTS" id="PR00027">
    <property type="entry name" value="PAIREDBOX"/>
</dbReference>
<feature type="domain" description="Paired" evidence="14">
    <location>
        <begin position="48"/>
        <end position="174"/>
    </location>
</feature>
<dbReference type="PROSITE" id="PS50071">
    <property type="entry name" value="HOMEOBOX_2"/>
    <property type="match status" value="1"/>
</dbReference>
<dbReference type="RefSeq" id="XP_067156205.1">
    <property type="nucleotide sequence ID" value="XM_067300104.1"/>
</dbReference>
<feature type="region of interest" description="Disordered" evidence="12">
    <location>
        <begin position="291"/>
        <end position="346"/>
    </location>
</feature>
<dbReference type="InterPro" id="IPR017970">
    <property type="entry name" value="Homeobox_CS"/>
</dbReference>
<reference evidence="16" key="2">
    <citation type="submission" date="2025-08" db="UniProtKB">
        <authorList>
            <consortium name="RefSeq"/>
        </authorList>
    </citation>
    <scope>IDENTIFICATION</scope>
    <source>
        <tissue evidence="16">Blood</tissue>
    </source>
</reference>
<keyword evidence="15" id="KW-1185">Reference proteome</keyword>
<dbReference type="PANTHER" id="PTHR45636:SF8">
    <property type="entry name" value="PAIRED BOX PROTEIN PAX-4"/>
    <property type="match status" value="1"/>
</dbReference>
<dbReference type="SMART" id="SM00389">
    <property type="entry name" value="HOX"/>
    <property type="match status" value="1"/>
</dbReference>
<feature type="region of interest" description="Disordered" evidence="12">
    <location>
        <begin position="183"/>
        <end position="227"/>
    </location>
</feature>
<comment type="subcellular location">
    <subcellularLocation>
        <location evidence="1 10 11">Nucleus</location>
    </subcellularLocation>
</comment>
<evidence type="ECO:0000259" key="14">
    <source>
        <dbReference type="PROSITE" id="PS51057"/>
    </source>
</evidence>
<feature type="compositionally biased region" description="Low complexity" evidence="12">
    <location>
        <begin position="26"/>
        <end position="39"/>
    </location>
</feature>
<dbReference type="Proteomes" id="UP001652627">
    <property type="component" value="Chromosome 1"/>
</dbReference>
<dbReference type="Gene3D" id="1.10.10.10">
    <property type="entry name" value="Winged helix-like DNA-binding domain superfamily/Winged helix DNA-binding domain"/>
    <property type="match status" value="2"/>
</dbReference>
<keyword evidence="8" id="KW-0804">Transcription</keyword>
<dbReference type="InterPro" id="IPR001523">
    <property type="entry name" value="Paired_dom"/>
</dbReference>
<name>A0ABM4EU33_9AVES</name>
<keyword evidence="3" id="KW-0217">Developmental protein</keyword>
<keyword evidence="4" id="KW-0563">Paired box</keyword>
<evidence type="ECO:0000256" key="7">
    <source>
        <dbReference type="ARBA" id="ARBA00023155"/>
    </source>
</evidence>
<dbReference type="Pfam" id="PF00046">
    <property type="entry name" value="Homeodomain"/>
    <property type="match status" value="1"/>
</dbReference>
<dbReference type="SUPFAM" id="SSF46689">
    <property type="entry name" value="Homeodomain-like"/>
    <property type="match status" value="2"/>
</dbReference>
<feature type="compositionally biased region" description="Pro residues" evidence="12">
    <location>
        <begin position="301"/>
        <end position="346"/>
    </location>
</feature>
<dbReference type="InterPro" id="IPR001356">
    <property type="entry name" value="HD"/>
</dbReference>
<evidence type="ECO:0000256" key="10">
    <source>
        <dbReference type="PROSITE-ProRule" id="PRU00108"/>
    </source>
</evidence>
<dbReference type="GeneID" id="136992463"/>
<keyword evidence="9 10" id="KW-0539">Nucleus</keyword>
<dbReference type="SMART" id="SM00351">
    <property type="entry name" value="PAX"/>
    <property type="match status" value="1"/>
</dbReference>
<evidence type="ECO:0000256" key="3">
    <source>
        <dbReference type="ARBA" id="ARBA00022473"/>
    </source>
</evidence>
<reference evidence="15" key="1">
    <citation type="submission" date="2025-05" db="UniProtKB">
        <authorList>
            <consortium name="RefSeq"/>
        </authorList>
    </citation>
    <scope>NUCLEOTIDE SEQUENCE [LARGE SCALE GENOMIC DNA]</scope>
</reference>
<keyword evidence="6 10" id="KW-0238">DNA-binding</keyword>
<proteinExistence type="inferred from homology"/>
<keyword evidence="5" id="KW-0805">Transcription regulation</keyword>
<dbReference type="InterPro" id="IPR043565">
    <property type="entry name" value="PAX_fam"/>
</dbReference>
<evidence type="ECO:0000256" key="6">
    <source>
        <dbReference type="ARBA" id="ARBA00023125"/>
    </source>
</evidence>
<feature type="compositionally biased region" description="Pro residues" evidence="12">
    <location>
        <begin position="1"/>
        <end position="22"/>
    </location>
</feature>
<dbReference type="Gene3D" id="1.10.10.60">
    <property type="entry name" value="Homeodomain-like"/>
    <property type="match status" value="1"/>
</dbReference>
<dbReference type="PANTHER" id="PTHR45636">
    <property type="entry name" value="PAIRED BOX PROTEIN PAX-6-RELATED-RELATED"/>
    <property type="match status" value="1"/>
</dbReference>
<feature type="domain" description="Homeobox" evidence="13">
    <location>
        <begin position="225"/>
        <end position="285"/>
    </location>
</feature>
<evidence type="ECO:0000256" key="1">
    <source>
        <dbReference type="ARBA" id="ARBA00004123"/>
    </source>
</evidence>
<feature type="region of interest" description="Disordered" evidence="12">
    <location>
        <begin position="1"/>
        <end position="50"/>
    </location>
</feature>
<evidence type="ECO:0000313" key="16">
    <source>
        <dbReference type="RefSeq" id="XP_067156205.1"/>
    </source>
</evidence>
<keyword evidence="7 10" id="KW-0371">Homeobox</keyword>
<dbReference type="PROSITE" id="PS51057">
    <property type="entry name" value="PAIRED_2"/>
    <property type="match status" value="1"/>
</dbReference>
<evidence type="ECO:0000256" key="12">
    <source>
        <dbReference type="SAM" id="MobiDB-lite"/>
    </source>
</evidence>
<evidence type="ECO:0000256" key="8">
    <source>
        <dbReference type="ARBA" id="ARBA00023163"/>
    </source>
</evidence>
<organism evidence="15 16">
    <name type="scientific">Apteryx mantelli</name>
    <name type="common">North Island brown kiwi</name>
    <dbReference type="NCBI Taxonomy" id="2696672"/>
    <lineage>
        <taxon>Eukaryota</taxon>
        <taxon>Metazoa</taxon>
        <taxon>Chordata</taxon>
        <taxon>Craniata</taxon>
        <taxon>Vertebrata</taxon>
        <taxon>Euteleostomi</taxon>
        <taxon>Archelosauria</taxon>
        <taxon>Archosauria</taxon>
        <taxon>Dinosauria</taxon>
        <taxon>Saurischia</taxon>
        <taxon>Theropoda</taxon>
        <taxon>Coelurosauria</taxon>
        <taxon>Aves</taxon>
        <taxon>Palaeognathae</taxon>
        <taxon>Apterygiformes</taxon>
        <taxon>Apterygidae</taxon>
        <taxon>Apteryx</taxon>
    </lineage>
</organism>
<evidence type="ECO:0000259" key="13">
    <source>
        <dbReference type="PROSITE" id="PS50071"/>
    </source>
</evidence>
<comment type="similarity">
    <text evidence="2">Belongs to the paired homeobox family.</text>
</comment>
<protein>
    <submittedName>
        <fullName evidence="16">Paired box protein Pax-4</fullName>
    </submittedName>
</protein>
<evidence type="ECO:0000256" key="9">
    <source>
        <dbReference type="ARBA" id="ARBA00023242"/>
    </source>
</evidence>
<dbReference type="Pfam" id="PF00292">
    <property type="entry name" value="PAX"/>
    <property type="match status" value="1"/>
</dbReference>
<evidence type="ECO:0000256" key="5">
    <source>
        <dbReference type="ARBA" id="ARBA00023015"/>
    </source>
</evidence>
<feature type="DNA-binding region" description="Homeobox" evidence="10">
    <location>
        <begin position="227"/>
        <end position="286"/>
    </location>
</feature>
<dbReference type="InterPro" id="IPR009057">
    <property type="entry name" value="Homeodomain-like_sf"/>
</dbReference>
<gene>
    <name evidence="16" type="primary">PAX4</name>
</gene>
<accession>A0ABM4EU33</accession>
<evidence type="ECO:0000313" key="15">
    <source>
        <dbReference type="Proteomes" id="UP001652627"/>
    </source>
</evidence>
<sequence>MGRRQAPPPKSPVVHPAKPPRPGALRGRSGSVPPRRAPVSPVPGVSPGPSGVNQLGGLFVNGRPLPTCKRKRIIELASCGVRTSDISRSLKVSNGCVSKILGRYYRTGAVEPKAIGGSKPRMATPAVVARIAQLKLEQPSLFAWEIRRKLRAEGVCASNRTPSVSSINRVLRNLQSNLQLTADQGFARDPLPSGCRSPARPGADVSPGSQHPPRGSESGRQLPPGIQHRNRTVFSSQQAEALEKEFRRGQYPDAAARERLAAATQLPDATIRVWFSNRRAKWRREAKQRLDASCGGLAPAGSPPPAPWQPPAAPRFALPGPPLPPGAPRRPEEPPLQPPACSPGPLAPLRAIAAAAAWH</sequence>
<dbReference type="CDD" id="cd00086">
    <property type="entry name" value="homeodomain"/>
    <property type="match status" value="1"/>
</dbReference>